<keyword evidence="3 8" id="KW-0808">Transferase</keyword>
<dbReference type="Gene3D" id="3.40.47.10">
    <property type="match status" value="2"/>
</dbReference>
<evidence type="ECO:0000256" key="6">
    <source>
        <dbReference type="ARBA" id="ARBA00040529"/>
    </source>
</evidence>
<sequence length="395" mass="40015">MSRSVIVAGARTPIGRLLGSLKDFSGAQLGGVAIKAALERAGVAPESVQYTIMGQVLTAGAGQIPARQAAVDAGIPMDVPALTVNKVCLSGLDSIALADQLIRAGEFEVIVAGGQESMTQAPHLLPKSRSGFKYGDTALVDHMAHDGLHCAFDQVAMGASTEKYNGRYGLGRQEQDEFAAASHQKAAKAAADGTFAAEMAPVTIPQRKGEPTVFDTDEGVRADTTAEGLGSLRPAFASDGTITAGTASQISDGAAAVVVMSKDKATELGLPWLAEIGAHGVVAGPDASLHEQPSNAVKAALAKEDAATSQLDLVEINEAFAAVGLVSTRQLGISPDIVNVNGGAIALGHPIGASGARLVVHLAHELNRRGGGLGAAALCGGGGQGDALVLRVDRS</sequence>
<keyword evidence="12" id="KW-1185">Reference proteome</keyword>
<dbReference type="PROSITE" id="PS00737">
    <property type="entry name" value="THIOLASE_2"/>
    <property type="match status" value="1"/>
</dbReference>
<keyword evidence="4 8" id="KW-0012">Acyltransferase</keyword>
<proteinExistence type="inferred from homology"/>
<dbReference type="PROSITE" id="PS00098">
    <property type="entry name" value="THIOLASE_1"/>
    <property type="match status" value="1"/>
</dbReference>
<feature type="active site" description="Acyl-thioester intermediate" evidence="7">
    <location>
        <position position="88"/>
    </location>
</feature>
<evidence type="ECO:0000256" key="1">
    <source>
        <dbReference type="ARBA" id="ARBA00010982"/>
    </source>
</evidence>
<dbReference type="AlphaFoldDB" id="A0A238VLY6"/>
<dbReference type="PIRSF" id="PIRSF000429">
    <property type="entry name" value="Ac-CoA_Ac_transf"/>
    <property type="match status" value="1"/>
</dbReference>
<feature type="active site" description="Proton acceptor" evidence="7">
    <location>
        <position position="349"/>
    </location>
</feature>
<evidence type="ECO:0000256" key="2">
    <source>
        <dbReference type="ARBA" id="ARBA00012705"/>
    </source>
</evidence>
<name>A0A238VLY6_9PSEU</name>
<dbReference type="InterPro" id="IPR002155">
    <property type="entry name" value="Thiolase"/>
</dbReference>
<evidence type="ECO:0000313" key="12">
    <source>
        <dbReference type="Proteomes" id="UP000198348"/>
    </source>
</evidence>
<evidence type="ECO:0000256" key="5">
    <source>
        <dbReference type="ARBA" id="ARBA00030755"/>
    </source>
</evidence>
<dbReference type="GO" id="GO:0003985">
    <property type="term" value="F:acetyl-CoA C-acetyltransferase activity"/>
    <property type="evidence" value="ECO:0007669"/>
    <property type="project" value="UniProtKB-EC"/>
</dbReference>
<dbReference type="CDD" id="cd00751">
    <property type="entry name" value="thiolase"/>
    <property type="match status" value="1"/>
</dbReference>
<dbReference type="InterPro" id="IPR016039">
    <property type="entry name" value="Thiolase-like"/>
</dbReference>
<dbReference type="PANTHER" id="PTHR18919">
    <property type="entry name" value="ACETYL-COA C-ACYLTRANSFERASE"/>
    <property type="match status" value="1"/>
</dbReference>
<dbReference type="PROSITE" id="PS00099">
    <property type="entry name" value="THIOLASE_3"/>
    <property type="match status" value="1"/>
</dbReference>
<dbReference type="RefSeq" id="WP_089299897.1">
    <property type="nucleotide sequence ID" value="NZ_FZNW01000003.1"/>
</dbReference>
<comment type="similarity">
    <text evidence="1 8">Belongs to the thiolase-like superfamily. Thiolase family.</text>
</comment>
<dbReference type="InterPro" id="IPR020616">
    <property type="entry name" value="Thiolase_N"/>
</dbReference>
<evidence type="ECO:0000259" key="10">
    <source>
        <dbReference type="Pfam" id="PF02803"/>
    </source>
</evidence>
<dbReference type="EC" id="2.3.1.9" evidence="2"/>
<evidence type="ECO:0000256" key="3">
    <source>
        <dbReference type="ARBA" id="ARBA00022679"/>
    </source>
</evidence>
<reference evidence="12" key="1">
    <citation type="submission" date="2017-06" db="EMBL/GenBank/DDBJ databases">
        <authorList>
            <person name="Varghese N."/>
            <person name="Submissions S."/>
        </authorList>
    </citation>
    <scope>NUCLEOTIDE SEQUENCE [LARGE SCALE GENOMIC DNA]</scope>
    <source>
        <strain evidence="12">DSM 45207</strain>
    </source>
</reference>
<dbReference type="InterPro" id="IPR020610">
    <property type="entry name" value="Thiolase_AS"/>
</dbReference>
<dbReference type="InterPro" id="IPR020617">
    <property type="entry name" value="Thiolase_C"/>
</dbReference>
<evidence type="ECO:0000313" key="11">
    <source>
        <dbReference type="EMBL" id="SNR34753.1"/>
    </source>
</evidence>
<dbReference type="EMBL" id="FZNW01000003">
    <property type="protein sequence ID" value="SNR34753.1"/>
    <property type="molecule type" value="Genomic_DNA"/>
</dbReference>
<dbReference type="Proteomes" id="UP000198348">
    <property type="component" value="Unassembled WGS sequence"/>
</dbReference>
<dbReference type="InterPro" id="IPR020613">
    <property type="entry name" value="Thiolase_CS"/>
</dbReference>
<dbReference type="OrthoDB" id="9764638at2"/>
<dbReference type="SUPFAM" id="SSF53901">
    <property type="entry name" value="Thiolase-like"/>
    <property type="match status" value="2"/>
</dbReference>
<protein>
    <recommendedName>
        <fullName evidence="6">Probable acetyl-CoA acetyltransferase</fullName>
        <ecNumber evidence="2">2.3.1.9</ecNumber>
    </recommendedName>
    <alternativeName>
        <fullName evidence="5">Acetoacetyl-CoA thiolase</fullName>
    </alternativeName>
</protein>
<dbReference type="Pfam" id="PF00108">
    <property type="entry name" value="Thiolase_N"/>
    <property type="match status" value="1"/>
</dbReference>
<evidence type="ECO:0000259" key="9">
    <source>
        <dbReference type="Pfam" id="PF00108"/>
    </source>
</evidence>
<dbReference type="NCBIfam" id="TIGR01930">
    <property type="entry name" value="AcCoA-C-Actrans"/>
    <property type="match status" value="1"/>
</dbReference>
<evidence type="ECO:0000256" key="8">
    <source>
        <dbReference type="RuleBase" id="RU003557"/>
    </source>
</evidence>
<feature type="active site" description="Proton acceptor" evidence="7">
    <location>
        <position position="379"/>
    </location>
</feature>
<dbReference type="Pfam" id="PF02803">
    <property type="entry name" value="Thiolase_C"/>
    <property type="match status" value="1"/>
</dbReference>
<dbReference type="PANTHER" id="PTHR18919:SF107">
    <property type="entry name" value="ACETYL-COA ACETYLTRANSFERASE, CYTOSOLIC"/>
    <property type="match status" value="1"/>
</dbReference>
<evidence type="ECO:0000256" key="4">
    <source>
        <dbReference type="ARBA" id="ARBA00023315"/>
    </source>
</evidence>
<feature type="domain" description="Thiolase C-terminal" evidence="10">
    <location>
        <begin position="271"/>
        <end position="391"/>
    </location>
</feature>
<evidence type="ECO:0000256" key="7">
    <source>
        <dbReference type="PIRSR" id="PIRSR000429-1"/>
    </source>
</evidence>
<accession>A0A238VLY6</accession>
<organism evidence="11 12">
    <name type="scientific">Haloechinothrix alba</name>
    <dbReference type="NCBI Taxonomy" id="664784"/>
    <lineage>
        <taxon>Bacteria</taxon>
        <taxon>Bacillati</taxon>
        <taxon>Actinomycetota</taxon>
        <taxon>Actinomycetes</taxon>
        <taxon>Pseudonocardiales</taxon>
        <taxon>Pseudonocardiaceae</taxon>
        <taxon>Haloechinothrix</taxon>
    </lineage>
</organism>
<feature type="domain" description="Thiolase N-terminal" evidence="9">
    <location>
        <begin position="5"/>
        <end position="263"/>
    </location>
</feature>
<gene>
    <name evidence="11" type="ORF">SAMN06265360_10310</name>
</gene>
<dbReference type="InterPro" id="IPR020615">
    <property type="entry name" value="Thiolase_acyl_enz_int_AS"/>
</dbReference>